<accession>C9RH32</accession>
<dbReference type="RefSeq" id="WP_015733104.1">
    <property type="nucleotide sequence ID" value="NC_013407.1"/>
</dbReference>
<dbReference type="AlphaFoldDB" id="C9RH32"/>
<dbReference type="Proteomes" id="UP000002063">
    <property type="component" value="Chromosome"/>
</dbReference>
<evidence type="ECO:0000313" key="1">
    <source>
        <dbReference type="EMBL" id="ACX72884.1"/>
    </source>
</evidence>
<evidence type="ECO:0000313" key="2">
    <source>
        <dbReference type="Proteomes" id="UP000002063"/>
    </source>
</evidence>
<sequence length="171" mass="20175">MVVKVAVDNNILGYLGETEERIAKCLKTKKAIEKALVRMEYSKIFTKIVCSNPRIKAVVPILVMYEFRKAPPEVRINVKKYMKCFHWSMNERAYKKALNIKISPKLKHIKESDLRILIESSYLRCRYLITYDNEDLIKNEDLIRKELKKLKISVPKIITPEDFINLLYIPK</sequence>
<dbReference type="eggNOG" id="arCOG09566">
    <property type="taxonomic scope" value="Archaea"/>
</dbReference>
<name>C9RH32_METVM</name>
<dbReference type="OrthoDB" id="377911at2157"/>
<protein>
    <recommendedName>
        <fullName evidence="3">PIN domain-containing protein</fullName>
    </recommendedName>
</protein>
<dbReference type="KEGG" id="mvu:Metvu_1026"/>
<keyword evidence="2" id="KW-1185">Reference proteome</keyword>
<organism evidence="1 2">
    <name type="scientific">Methanocaldococcus vulcanius (strain ATCC 700851 / DSM 12094 / M7)</name>
    <name type="common">Methanococcus vulcanius</name>
    <dbReference type="NCBI Taxonomy" id="579137"/>
    <lineage>
        <taxon>Archaea</taxon>
        <taxon>Methanobacteriati</taxon>
        <taxon>Methanobacteriota</taxon>
        <taxon>Methanomada group</taxon>
        <taxon>Methanococci</taxon>
        <taxon>Methanococcales</taxon>
        <taxon>Methanocaldococcaceae</taxon>
        <taxon>Methanocaldococcus</taxon>
    </lineage>
</organism>
<proteinExistence type="predicted"/>
<gene>
    <name evidence="1" type="ordered locus">Metvu_1026</name>
</gene>
<evidence type="ECO:0008006" key="3">
    <source>
        <dbReference type="Google" id="ProtNLM"/>
    </source>
</evidence>
<reference evidence="1" key="1">
    <citation type="submission" date="2009-10" db="EMBL/GenBank/DDBJ databases">
        <title>Complete sequence of chromosome of Methanocaldococcus vulcanius M7.</title>
        <authorList>
            <consortium name="US DOE Joint Genome Institute"/>
            <person name="Lucas S."/>
            <person name="Copeland A."/>
            <person name="Lapidus A."/>
            <person name="Glavina del Rio T."/>
            <person name="Dalin E."/>
            <person name="Tice H."/>
            <person name="Bruce D."/>
            <person name="Goodwin L."/>
            <person name="Pitluck S."/>
            <person name="Lcollab F.I."/>
            <person name="Brettin T."/>
            <person name="Detter J.C."/>
            <person name="Han C."/>
            <person name="Tapia R."/>
            <person name="Kuske C.R."/>
            <person name="Schmutz J."/>
            <person name="Larimer F."/>
            <person name="Land M."/>
            <person name="Hauser L."/>
            <person name="Kyrpides N."/>
            <person name="Ovchinikova G."/>
            <person name="Sieprawska-Lupa M."/>
            <person name="Whitman W.B."/>
            <person name="Woyke T."/>
        </authorList>
    </citation>
    <scope>NUCLEOTIDE SEQUENCE [LARGE SCALE GENOMIC DNA]</scope>
    <source>
        <strain evidence="1">M7</strain>
    </source>
</reference>
<dbReference type="HOGENOM" id="CLU_1559521_0_0_2"/>
<dbReference type="EMBL" id="CP001787">
    <property type="protein sequence ID" value="ACX72884.1"/>
    <property type="molecule type" value="Genomic_DNA"/>
</dbReference>
<dbReference type="GeneID" id="8513363"/>